<evidence type="ECO:0000313" key="3">
    <source>
        <dbReference type="Proteomes" id="UP000014070"/>
    </source>
</evidence>
<reference evidence="2 3" key="1">
    <citation type="journal article" date="2013" name="Genome Announc.">
        <title>Genome sequence of 'Candidatus Methanomassiliicoccus intestinalis' Issoire-Mx1, a third thermoplasmatales-related methanogenic archaeon from human feces.</title>
        <authorList>
            <person name="Borrel G."/>
            <person name="Harris H.M."/>
            <person name="Parisot N."/>
            <person name="Gaci N."/>
            <person name="Tottey W."/>
            <person name="Mihajlovski A."/>
            <person name="Deane J."/>
            <person name="Gribaldo S."/>
            <person name="Bardot O."/>
            <person name="Peyretaillade E."/>
            <person name="Peyret P."/>
            <person name="O'Toole P.W."/>
            <person name="Brugere J.F."/>
        </authorList>
    </citation>
    <scope>NUCLEOTIDE SEQUENCE [LARGE SCALE GENOMIC DNA]</scope>
    <source>
        <strain evidence="2 3">Issoire-Mx1</strain>
    </source>
</reference>
<gene>
    <name evidence="2" type="ORF">MMINT_18920</name>
</gene>
<dbReference type="Gene3D" id="3.40.109.10">
    <property type="entry name" value="NADH Oxidase"/>
    <property type="match status" value="1"/>
</dbReference>
<keyword evidence="3" id="KW-1185">Reference proteome</keyword>
<accession>R9T913</accession>
<evidence type="ECO:0000313" key="2">
    <source>
        <dbReference type="EMBL" id="AGN27165.1"/>
    </source>
</evidence>
<proteinExistence type="predicted"/>
<sequence>MKNEIVEMTIKEAIKERHMVRKYTDKAIPSDLVQLLDARLEETNKANDLNIKLITGKSDGLSSIAKLLLAKGVNNYIVLAGPDRADLDEKLGYYGADIMLYAQTLGLNSWWVGGMFNPNGAKSNLENKSVRINGIIAIGYGQTNGVQHKMKTADQISSYEGETPRWFAEGVEALLYAPTALNKMAFTVKGSGNKVSITCDSGHFSGIDLGIGKYHFEVGAGRDNFEWI</sequence>
<dbReference type="SUPFAM" id="SSF55469">
    <property type="entry name" value="FMN-dependent nitroreductase-like"/>
    <property type="match status" value="1"/>
</dbReference>
<name>R9T913_METII</name>
<organism evidence="2 3">
    <name type="scientific">Methanomassiliicoccus intestinalis (strain Issoire-Mx1)</name>
    <dbReference type="NCBI Taxonomy" id="1295009"/>
    <lineage>
        <taxon>Archaea</taxon>
        <taxon>Methanobacteriati</taxon>
        <taxon>Thermoplasmatota</taxon>
        <taxon>Thermoplasmata</taxon>
        <taxon>Methanomassiliicoccales</taxon>
        <taxon>Methanomassiliicoccaceae</taxon>
        <taxon>Methanomassiliicoccus</taxon>
    </lineage>
</organism>
<dbReference type="RefSeq" id="WP_020449690.1">
    <property type="nucleotide sequence ID" value="NC_021353.1"/>
</dbReference>
<protein>
    <submittedName>
        <fullName evidence="2">Nitroreductase family protein</fullName>
    </submittedName>
</protein>
<dbReference type="AlphaFoldDB" id="R9T913"/>
<dbReference type="EMBL" id="CP005934">
    <property type="protein sequence ID" value="AGN27165.1"/>
    <property type="molecule type" value="Genomic_DNA"/>
</dbReference>
<dbReference type="InterPro" id="IPR029478">
    <property type="entry name" value="TM1586_NiRdase"/>
</dbReference>
<dbReference type="GO" id="GO:0016491">
    <property type="term" value="F:oxidoreductase activity"/>
    <property type="evidence" value="ECO:0007669"/>
    <property type="project" value="InterPro"/>
</dbReference>
<evidence type="ECO:0000259" key="1">
    <source>
        <dbReference type="Pfam" id="PF14512"/>
    </source>
</evidence>
<feature type="domain" description="Putative nitroreductase TM1586" evidence="1">
    <location>
        <begin position="10"/>
        <end position="220"/>
    </location>
</feature>
<dbReference type="HOGENOM" id="CLU_070562_2_0_2"/>
<dbReference type="InParanoid" id="R9T913"/>
<dbReference type="KEGG" id="mer:MMINT_18920"/>
<dbReference type="GeneID" id="41324237"/>
<dbReference type="Pfam" id="PF14512">
    <property type="entry name" value="TM1586_NiRdase"/>
    <property type="match status" value="1"/>
</dbReference>
<dbReference type="InterPro" id="IPR000415">
    <property type="entry name" value="Nitroreductase-like"/>
</dbReference>
<dbReference type="Proteomes" id="UP000014070">
    <property type="component" value="Chromosome"/>
</dbReference>
<dbReference type="STRING" id="1295009.MMINT_18920"/>
<dbReference type="OrthoDB" id="287850at2157"/>